<evidence type="ECO:0000313" key="1">
    <source>
        <dbReference type="EMBL" id="MFM9331088.1"/>
    </source>
</evidence>
<evidence type="ECO:0000313" key="2">
    <source>
        <dbReference type="Proteomes" id="UP001631969"/>
    </source>
</evidence>
<comment type="caution">
    <text evidence="1">The sequence shown here is derived from an EMBL/GenBank/DDBJ whole genome shotgun (WGS) entry which is preliminary data.</text>
</comment>
<organism evidence="1 2">
    <name type="scientific">Paenibacillus mesotrionivorans</name>
    <dbReference type="NCBI Taxonomy" id="3160968"/>
    <lineage>
        <taxon>Bacteria</taxon>
        <taxon>Bacillati</taxon>
        <taxon>Bacillota</taxon>
        <taxon>Bacilli</taxon>
        <taxon>Bacillales</taxon>
        <taxon>Paenibacillaceae</taxon>
        <taxon>Paenibacillus</taxon>
    </lineage>
</organism>
<accession>A0ACC7P298</accession>
<name>A0ACC7P298_9BACL</name>
<proteinExistence type="predicted"/>
<keyword evidence="2" id="KW-1185">Reference proteome</keyword>
<reference evidence="1" key="1">
    <citation type="submission" date="2024-12" db="EMBL/GenBank/DDBJ databases">
        <authorList>
            <person name="Wu N."/>
        </authorList>
    </citation>
    <scope>NUCLEOTIDE SEQUENCE</scope>
    <source>
        <strain evidence="1">P15</strain>
    </source>
</reference>
<gene>
    <name evidence="1" type="ORF">ACI1P1_22600</name>
</gene>
<dbReference type="Proteomes" id="UP001631969">
    <property type="component" value="Unassembled WGS sequence"/>
</dbReference>
<protein>
    <submittedName>
        <fullName evidence="1">Recombinase family protein</fullName>
    </submittedName>
</protein>
<dbReference type="EMBL" id="JBJURJ010000016">
    <property type="protein sequence ID" value="MFM9331088.1"/>
    <property type="molecule type" value="Genomic_DNA"/>
</dbReference>
<sequence length="159" mass="18238">MQAVPCESYYAEEHSSPKKRVVLKQVFLQLKPGDTFIVCRLFSLADSTRHLAEALDQLHAQGAFFLSLQENIDTREPSGKLFHQNVQALLHFQSDIISENTRRGMYEAKEKGLKLGRPRKLDANIKRAISMYESKAYNLAQIREETGISKSTLYRYLES</sequence>